<proteinExistence type="predicted"/>
<reference evidence="1" key="1">
    <citation type="submission" date="2022-06" db="EMBL/GenBank/DDBJ databases">
        <title>Uncovering the hologenomic basis of an extraordinary plant invasion.</title>
        <authorList>
            <person name="Bieker V.C."/>
            <person name="Martin M.D."/>
            <person name="Gilbert T."/>
            <person name="Hodgins K."/>
            <person name="Battlay P."/>
            <person name="Petersen B."/>
            <person name="Wilson J."/>
        </authorList>
    </citation>
    <scope>NUCLEOTIDE SEQUENCE</scope>
    <source>
        <strain evidence="1">AA19_3_7</strain>
        <tissue evidence="1">Leaf</tissue>
    </source>
</reference>
<dbReference type="AlphaFoldDB" id="A0AAD5CVD5"/>
<organism evidence="1 2">
    <name type="scientific">Ambrosia artemisiifolia</name>
    <name type="common">Common ragweed</name>
    <dbReference type="NCBI Taxonomy" id="4212"/>
    <lineage>
        <taxon>Eukaryota</taxon>
        <taxon>Viridiplantae</taxon>
        <taxon>Streptophyta</taxon>
        <taxon>Embryophyta</taxon>
        <taxon>Tracheophyta</taxon>
        <taxon>Spermatophyta</taxon>
        <taxon>Magnoliopsida</taxon>
        <taxon>eudicotyledons</taxon>
        <taxon>Gunneridae</taxon>
        <taxon>Pentapetalae</taxon>
        <taxon>asterids</taxon>
        <taxon>campanulids</taxon>
        <taxon>Asterales</taxon>
        <taxon>Asteraceae</taxon>
        <taxon>Asteroideae</taxon>
        <taxon>Heliantheae alliance</taxon>
        <taxon>Heliantheae</taxon>
        <taxon>Ambrosia</taxon>
    </lineage>
</organism>
<comment type="caution">
    <text evidence="1">The sequence shown here is derived from an EMBL/GenBank/DDBJ whole genome shotgun (WGS) entry which is preliminary data.</text>
</comment>
<dbReference type="EMBL" id="JAMZMK010006484">
    <property type="protein sequence ID" value="KAI7748697.1"/>
    <property type="molecule type" value="Genomic_DNA"/>
</dbReference>
<evidence type="ECO:0000313" key="1">
    <source>
        <dbReference type="EMBL" id="KAI7748697.1"/>
    </source>
</evidence>
<protein>
    <submittedName>
        <fullName evidence="1">Uncharacterized protein</fullName>
    </submittedName>
</protein>
<keyword evidence="2" id="KW-1185">Reference proteome</keyword>
<gene>
    <name evidence="1" type="ORF">M8C21_000346</name>
</gene>
<accession>A0AAD5CVD5</accession>
<evidence type="ECO:0000313" key="2">
    <source>
        <dbReference type="Proteomes" id="UP001206925"/>
    </source>
</evidence>
<sequence>MLEWIFTTRIDMWIFRAFAQDKPVGMLWCSKRTKKRHRILCVRALEKAFGVLLSSARRNLRCSSGAVTPPELICQVSCHQKLLVICLVIGIQSALEFYLEELTLFFRRSHTA</sequence>
<dbReference type="Proteomes" id="UP001206925">
    <property type="component" value="Unassembled WGS sequence"/>
</dbReference>
<name>A0AAD5CVD5_AMBAR</name>